<dbReference type="Proteomes" id="UP000187429">
    <property type="component" value="Unassembled WGS sequence"/>
</dbReference>
<name>A0A1R1X532_9FUNG</name>
<sequence length="92" mass="10751">MRLFLKWKNSTPSTHLLNYKHYQYLSILKKLPQAKKTSPFLQVVWYENFKRRIGLQHIKITGEAASGDHIVQSNFPNELSRNIKDGDNLPAK</sequence>
<comment type="caution">
    <text evidence="1">The sequence shown here is derived from an EMBL/GenBank/DDBJ whole genome shotgun (WGS) entry which is preliminary data.</text>
</comment>
<dbReference type="AlphaFoldDB" id="A0A1R1X532"/>
<gene>
    <name evidence="1" type="ORF">AYI69_g10533</name>
</gene>
<proteinExistence type="predicted"/>
<organism evidence="1 2">
    <name type="scientific">Smittium culicis</name>
    <dbReference type="NCBI Taxonomy" id="133412"/>
    <lineage>
        <taxon>Eukaryota</taxon>
        <taxon>Fungi</taxon>
        <taxon>Fungi incertae sedis</taxon>
        <taxon>Zoopagomycota</taxon>
        <taxon>Kickxellomycotina</taxon>
        <taxon>Harpellomycetes</taxon>
        <taxon>Harpellales</taxon>
        <taxon>Legeriomycetaceae</taxon>
        <taxon>Smittium</taxon>
    </lineage>
</organism>
<protein>
    <submittedName>
        <fullName evidence="1">Uncharacterized protein</fullName>
    </submittedName>
</protein>
<dbReference type="EMBL" id="LSSM01006931">
    <property type="protein sequence ID" value="OMJ09745.1"/>
    <property type="molecule type" value="Genomic_DNA"/>
</dbReference>
<accession>A0A1R1X532</accession>
<keyword evidence="2" id="KW-1185">Reference proteome</keyword>
<evidence type="ECO:0000313" key="1">
    <source>
        <dbReference type="EMBL" id="OMJ09745.1"/>
    </source>
</evidence>
<reference evidence="2" key="1">
    <citation type="submission" date="2017-01" db="EMBL/GenBank/DDBJ databases">
        <authorList>
            <person name="Wang Y."/>
            <person name="White M."/>
            <person name="Kvist S."/>
            <person name="Moncalvo J.-M."/>
        </authorList>
    </citation>
    <scope>NUCLEOTIDE SEQUENCE [LARGE SCALE GENOMIC DNA]</scope>
    <source>
        <strain evidence="2">ID-206-W2</strain>
    </source>
</reference>
<dbReference type="OrthoDB" id="2447222at2759"/>
<evidence type="ECO:0000313" key="2">
    <source>
        <dbReference type="Proteomes" id="UP000187429"/>
    </source>
</evidence>